<evidence type="ECO:0000313" key="4">
    <source>
        <dbReference type="Proteomes" id="UP001303222"/>
    </source>
</evidence>
<keyword evidence="2" id="KW-0472">Membrane</keyword>
<feature type="region of interest" description="Disordered" evidence="1">
    <location>
        <begin position="1166"/>
        <end position="1277"/>
    </location>
</feature>
<dbReference type="EMBL" id="MU859283">
    <property type="protein sequence ID" value="KAK3948139.1"/>
    <property type="molecule type" value="Genomic_DNA"/>
</dbReference>
<feature type="compositionally biased region" description="Basic and acidic residues" evidence="1">
    <location>
        <begin position="1192"/>
        <end position="1217"/>
    </location>
</feature>
<protein>
    <recommendedName>
        <fullName evidence="5">Heterokaryon incompatibility domain-containing protein</fullName>
    </recommendedName>
</protein>
<reference evidence="3" key="2">
    <citation type="submission" date="2023-06" db="EMBL/GenBank/DDBJ databases">
        <authorList>
            <consortium name="Lawrence Berkeley National Laboratory"/>
            <person name="Mondo S.J."/>
            <person name="Hensen N."/>
            <person name="Bonometti L."/>
            <person name="Westerberg I."/>
            <person name="Brannstrom I.O."/>
            <person name="Guillou S."/>
            <person name="Cros-Aarteil S."/>
            <person name="Calhoun S."/>
            <person name="Haridas S."/>
            <person name="Kuo A."/>
            <person name="Pangilinan J."/>
            <person name="Riley R."/>
            <person name="Labutti K."/>
            <person name="Andreopoulos B."/>
            <person name="Lipzen A."/>
            <person name="Chen C."/>
            <person name="Yanf M."/>
            <person name="Daum C."/>
            <person name="Ng V."/>
            <person name="Clum A."/>
            <person name="Steindorff A."/>
            <person name="Ohm R."/>
            <person name="Martin F."/>
            <person name="Silar P."/>
            <person name="Natvig D."/>
            <person name="Lalanne C."/>
            <person name="Gautier V."/>
            <person name="Ament-Velasquez S.L."/>
            <person name="Kruys A."/>
            <person name="Hutchinson M.I."/>
            <person name="Powell A.J."/>
            <person name="Barry K."/>
            <person name="Miller A.N."/>
            <person name="Grigoriev I.V."/>
            <person name="Debuchy R."/>
            <person name="Gladieux P."/>
            <person name="Thoren M.H."/>
            <person name="Johannesson H."/>
        </authorList>
    </citation>
    <scope>NUCLEOTIDE SEQUENCE</scope>
    <source>
        <strain evidence="3">CBS 626.80</strain>
    </source>
</reference>
<feature type="transmembrane region" description="Helical" evidence="2">
    <location>
        <begin position="1037"/>
        <end position="1056"/>
    </location>
</feature>
<organism evidence="3 4">
    <name type="scientific">Pseudoneurospora amorphoporcata</name>
    <dbReference type="NCBI Taxonomy" id="241081"/>
    <lineage>
        <taxon>Eukaryota</taxon>
        <taxon>Fungi</taxon>
        <taxon>Dikarya</taxon>
        <taxon>Ascomycota</taxon>
        <taxon>Pezizomycotina</taxon>
        <taxon>Sordariomycetes</taxon>
        <taxon>Sordariomycetidae</taxon>
        <taxon>Sordariales</taxon>
        <taxon>Sordariaceae</taxon>
        <taxon>Pseudoneurospora</taxon>
    </lineage>
</organism>
<comment type="caution">
    <text evidence="3">The sequence shown here is derived from an EMBL/GenBank/DDBJ whole genome shotgun (WGS) entry which is preliminary data.</text>
</comment>
<dbReference type="PANTHER" id="PTHR39596:SF2">
    <property type="entry name" value="HET DOMAIN PROTEIN (AFU_ORTHOLOGUE AFUA_1G17550)-RELATED"/>
    <property type="match status" value="1"/>
</dbReference>
<evidence type="ECO:0000313" key="3">
    <source>
        <dbReference type="EMBL" id="KAK3948139.1"/>
    </source>
</evidence>
<evidence type="ECO:0000256" key="1">
    <source>
        <dbReference type="SAM" id="MobiDB-lite"/>
    </source>
</evidence>
<accession>A0AAN6SC32</accession>
<feature type="compositionally biased region" description="Polar residues" evidence="1">
    <location>
        <begin position="900"/>
        <end position="910"/>
    </location>
</feature>
<feature type="region of interest" description="Disordered" evidence="1">
    <location>
        <begin position="807"/>
        <end position="826"/>
    </location>
</feature>
<feature type="transmembrane region" description="Helical" evidence="2">
    <location>
        <begin position="998"/>
        <end position="1017"/>
    </location>
</feature>
<feature type="region of interest" description="Disordered" evidence="1">
    <location>
        <begin position="403"/>
        <end position="430"/>
    </location>
</feature>
<feature type="compositionally biased region" description="Low complexity" evidence="1">
    <location>
        <begin position="807"/>
        <end position="818"/>
    </location>
</feature>
<name>A0AAN6SC32_9PEZI</name>
<feature type="transmembrane region" description="Helical" evidence="2">
    <location>
        <begin position="964"/>
        <end position="986"/>
    </location>
</feature>
<dbReference type="Proteomes" id="UP001303222">
    <property type="component" value="Unassembled WGS sequence"/>
</dbReference>
<dbReference type="PANTHER" id="PTHR39596">
    <property type="match status" value="1"/>
</dbReference>
<evidence type="ECO:0008006" key="5">
    <source>
        <dbReference type="Google" id="ProtNLM"/>
    </source>
</evidence>
<keyword evidence="2" id="KW-1133">Transmembrane helix</keyword>
<keyword evidence="4" id="KW-1185">Reference proteome</keyword>
<sequence>MDFIPPPSNNYSTQVPSPDSFSPPSPPEPFSSTSPLDPHPPPSFSHFTPLGSSPLPPLPELQIPFLSTTPYTFGTNFWNFPRSHGYGDQWSSLPAIKLAGLAQEWLWFGVLSEFLGGSVRSADFRRRALGREHYILNGKKVLELLDDWIGVRLGLGLGSAMVGGRRFLSKKEAFSRRQFLSQVFALAEDLEQLSESYVYPLPTVVLSVKVLCCTLDGILGQLCPALGMEGGLGRPILPTVSVNGVDGPSPSAQVLLDFLRLERGWCTYYLRKMAMEMDYAALYYSSRFGRGMPVESEHKDCSEGKCLVAGDEGQGHMSKHVRERCQCRTISPNQQKIREILLSGGIPVLQVKGEPKRGLGIRVKRLDSRMRFVVLSHAGAGPGTTNNIMYECRLRQIQGYLDGRSGAKSRHGRRTGEYTSLGGNNGRRNQQRTQTTQYFWLDTLCIPTTEPGSVLDGARAEAVNKLQAVHTLADRVLVLDPAMERTSLEHTPLCQRLAMLAVSPWMNSMSALPATILGRRWEVQCTDGTFDPFAPPEKLSDVEGRGGRWSGTGSRWLSKAITSEDVIASPEENASLLISNSLAQQFQHTLSQRFSNSDLGTTDTSESFVAIWNHMADSLPTESNNAITTLSSLLPLNTQPLSRLSTPSERLSAIISTFNAIPLSLFFNLHLPRQRPLANHRSRWMPSCVPSSEDERLIPLLPETDIRVGEEGELHLPNTKASRREVEVLVCIDMPKDTDVAGWGTVKVRNAEDGRVWEVKVLREDWEKDEMATDERGVFCLVFLRREEEEESAEVFEGALFRVRKVNTNNNNNNNNNNRGGSKGRYSDGYGYIKDSLYDDGSVESGGINKLKPDAEDLRLAFASYHVEGMIQTVYDCPVTLTPSRENDPELEAELVEASEQASEPDNNSTPQPPLLTAIPLPLSWQMLIEKEPPLSWSGSGPQALATRPPLADVTLPPTLTTHFLLTALDGLLASTCVGFTLGILGTSFPFLPMIANAALIGKLGLHCVFVICMFWVDALTDDNEDDDDNDGAIWDVLHIAMVVLYTVALVLPIDGRRRTPRDLDKAFIGWSILGHLFSMMVKLVVREYVLGPLLLDRYLASFDDESAAAAAVNNNHQPEGAGRKSFQWNEKGALMVEVRQLQAVPHVESGNGNGHVYDDVRDQLPSQRHHRPGQGNRHGLEEDDDLMVYEEWNRARGQERPRKEQEVNDNGQDKSIRSRRNRLFGGMLRRTKALRLKSTKKRRNKPSDDSDNISNVAVMGQGDDHDDHDEGDQGRSEVCLLAELEG</sequence>
<evidence type="ECO:0000256" key="2">
    <source>
        <dbReference type="SAM" id="Phobius"/>
    </source>
</evidence>
<feature type="compositionally biased region" description="Basic residues" evidence="1">
    <location>
        <begin position="1230"/>
        <end position="1245"/>
    </location>
</feature>
<keyword evidence="2" id="KW-0812">Transmembrane</keyword>
<proteinExistence type="predicted"/>
<reference evidence="3" key="1">
    <citation type="journal article" date="2023" name="Mol. Phylogenet. Evol.">
        <title>Genome-scale phylogeny and comparative genomics of the fungal order Sordariales.</title>
        <authorList>
            <person name="Hensen N."/>
            <person name="Bonometti L."/>
            <person name="Westerberg I."/>
            <person name="Brannstrom I.O."/>
            <person name="Guillou S."/>
            <person name="Cros-Aarteil S."/>
            <person name="Calhoun S."/>
            <person name="Haridas S."/>
            <person name="Kuo A."/>
            <person name="Mondo S."/>
            <person name="Pangilinan J."/>
            <person name="Riley R."/>
            <person name="LaButti K."/>
            <person name="Andreopoulos B."/>
            <person name="Lipzen A."/>
            <person name="Chen C."/>
            <person name="Yan M."/>
            <person name="Daum C."/>
            <person name="Ng V."/>
            <person name="Clum A."/>
            <person name="Steindorff A."/>
            <person name="Ohm R.A."/>
            <person name="Martin F."/>
            <person name="Silar P."/>
            <person name="Natvig D.O."/>
            <person name="Lalanne C."/>
            <person name="Gautier V."/>
            <person name="Ament-Velasquez S.L."/>
            <person name="Kruys A."/>
            <person name="Hutchinson M.I."/>
            <person name="Powell A.J."/>
            <person name="Barry K."/>
            <person name="Miller A.N."/>
            <person name="Grigoriev I.V."/>
            <person name="Debuchy R."/>
            <person name="Gladieux P."/>
            <person name="Hiltunen Thoren M."/>
            <person name="Johannesson H."/>
        </authorList>
    </citation>
    <scope>NUCLEOTIDE SEQUENCE</scope>
    <source>
        <strain evidence="3">CBS 626.80</strain>
    </source>
</reference>
<feature type="transmembrane region" description="Helical" evidence="2">
    <location>
        <begin position="1068"/>
        <end position="1086"/>
    </location>
</feature>
<feature type="region of interest" description="Disordered" evidence="1">
    <location>
        <begin position="1"/>
        <end position="49"/>
    </location>
</feature>
<feature type="region of interest" description="Disordered" evidence="1">
    <location>
        <begin position="881"/>
        <end position="913"/>
    </location>
</feature>
<gene>
    <name evidence="3" type="ORF">QBC32DRAFT_246408</name>
</gene>